<protein>
    <recommendedName>
        <fullName evidence="4">DUF2268 domain-containing protein</fullName>
    </recommendedName>
</protein>
<feature type="compositionally biased region" description="Basic and acidic residues" evidence="1">
    <location>
        <begin position="1"/>
        <end position="12"/>
    </location>
</feature>
<gene>
    <name evidence="2" type="ORF">GA0070611_0450</name>
</gene>
<accession>A0A1A8Z314</accession>
<sequence>MSMFEHDHEGGRRAAGGGRRAAGGWVVGHHRSMPSSELLRVRDLVPDFLAGLDACAGTPAVTWPPRWRTRYLGRHEDVRRALDRDGEWPGTEDLAGVLLALRDRADDLVARADAVRALLPDGVAAVCDALGWADRAEPVECVLLVGLHRANGWADTLDGRYALFLAVEELGPPGDDRLLVLHEGAHVVHDRLAAIRDWPEHGVANTLFVEGLATRVSAELDPGRPAEDHLWFGRTGYRPWRDECRRRWPEILDRVHADLAATDEARHAAYFRMRDAGDLPKRCGYLVGLALVGRLRERHPLAELARWPLPRVRAELGRALAGLPAPD</sequence>
<dbReference type="Proteomes" id="UP000199385">
    <property type="component" value="Chromosome I"/>
</dbReference>
<dbReference type="EMBL" id="LT594323">
    <property type="protein sequence ID" value="SBT38153.1"/>
    <property type="molecule type" value="Genomic_DNA"/>
</dbReference>
<evidence type="ECO:0000256" key="1">
    <source>
        <dbReference type="SAM" id="MobiDB-lite"/>
    </source>
</evidence>
<evidence type="ECO:0000313" key="3">
    <source>
        <dbReference type="Proteomes" id="UP000199385"/>
    </source>
</evidence>
<proteinExistence type="predicted"/>
<evidence type="ECO:0008006" key="4">
    <source>
        <dbReference type="Google" id="ProtNLM"/>
    </source>
</evidence>
<name>A0A1A8Z314_9ACTN</name>
<keyword evidence="3" id="KW-1185">Reference proteome</keyword>
<feature type="region of interest" description="Disordered" evidence="1">
    <location>
        <begin position="1"/>
        <end position="20"/>
    </location>
</feature>
<evidence type="ECO:0000313" key="2">
    <source>
        <dbReference type="EMBL" id="SBT38153.1"/>
    </source>
</evidence>
<dbReference type="PATRIC" id="fig|261654.4.peg.455"/>
<reference evidence="3" key="1">
    <citation type="submission" date="2016-06" db="EMBL/GenBank/DDBJ databases">
        <authorList>
            <person name="Varghese N."/>
            <person name="Submissions Spin"/>
        </authorList>
    </citation>
    <scope>NUCLEOTIDE SEQUENCE [LARGE SCALE GENOMIC DNA]</scope>
    <source>
        <strain evidence="3">DSM 44815</strain>
    </source>
</reference>
<dbReference type="AlphaFoldDB" id="A0A1A8Z314"/>
<organism evidence="2 3">
    <name type="scientific">Micromonospora auratinigra</name>
    <dbReference type="NCBI Taxonomy" id="261654"/>
    <lineage>
        <taxon>Bacteria</taxon>
        <taxon>Bacillati</taxon>
        <taxon>Actinomycetota</taxon>
        <taxon>Actinomycetes</taxon>
        <taxon>Micromonosporales</taxon>
        <taxon>Micromonosporaceae</taxon>
        <taxon>Micromonospora</taxon>
    </lineage>
</organism>